<dbReference type="Gene3D" id="2.60.120.10">
    <property type="entry name" value="Jelly Rolls"/>
    <property type="match status" value="1"/>
</dbReference>
<dbReference type="Pfam" id="PF01381">
    <property type="entry name" value="HTH_3"/>
    <property type="match status" value="1"/>
</dbReference>
<feature type="region of interest" description="Disordered" evidence="2">
    <location>
        <begin position="1"/>
        <end position="70"/>
    </location>
</feature>
<dbReference type="InterPro" id="IPR010982">
    <property type="entry name" value="Lambda_DNA-bd_dom_sf"/>
</dbReference>
<feature type="compositionally biased region" description="Low complexity" evidence="2">
    <location>
        <begin position="45"/>
        <end position="62"/>
    </location>
</feature>
<dbReference type="InterPro" id="IPR050807">
    <property type="entry name" value="TransReg_Diox_bact_type"/>
</dbReference>
<dbReference type="InterPro" id="IPR013096">
    <property type="entry name" value="Cupin_2"/>
</dbReference>
<protein>
    <submittedName>
        <fullName evidence="4">Helix-turn-helix domain-containing protein</fullName>
    </submittedName>
</protein>
<dbReference type="InterPro" id="IPR014710">
    <property type="entry name" value="RmlC-like_jellyroll"/>
</dbReference>
<name>A0A4R5M777_9BURK</name>
<dbReference type="GO" id="GO:0003700">
    <property type="term" value="F:DNA-binding transcription factor activity"/>
    <property type="evidence" value="ECO:0007669"/>
    <property type="project" value="TreeGrafter"/>
</dbReference>
<dbReference type="CDD" id="cd02209">
    <property type="entry name" value="cupin_XRE_C"/>
    <property type="match status" value="1"/>
</dbReference>
<keyword evidence="1" id="KW-0238">DNA-binding</keyword>
<dbReference type="InterPro" id="IPR001387">
    <property type="entry name" value="Cro/C1-type_HTH"/>
</dbReference>
<dbReference type="SUPFAM" id="SSF51182">
    <property type="entry name" value="RmlC-like cupins"/>
    <property type="match status" value="1"/>
</dbReference>
<feature type="compositionally biased region" description="Polar residues" evidence="2">
    <location>
        <begin position="17"/>
        <end position="37"/>
    </location>
</feature>
<dbReference type="SMART" id="SM00530">
    <property type="entry name" value="HTH_XRE"/>
    <property type="match status" value="1"/>
</dbReference>
<dbReference type="EMBL" id="SMRP01000011">
    <property type="protein sequence ID" value="TDG21527.1"/>
    <property type="molecule type" value="Genomic_DNA"/>
</dbReference>
<proteinExistence type="predicted"/>
<dbReference type="Pfam" id="PF07883">
    <property type="entry name" value="Cupin_2"/>
    <property type="match status" value="1"/>
</dbReference>
<dbReference type="PANTHER" id="PTHR46797">
    <property type="entry name" value="HTH-TYPE TRANSCRIPTIONAL REGULATOR"/>
    <property type="match status" value="1"/>
</dbReference>
<dbReference type="PROSITE" id="PS50943">
    <property type="entry name" value="HTH_CROC1"/>
    <property type="match status" value="1"/>
</dbReference>
<keyword evidence="5" id="KW-1185">Reference proteome</keyword>
<dbReference type="RefSeq" id="WP_133196930.1">
    <property type="nucleotide sequence ID" value="NZ_JBHUCW010000033.1"/>
</dbReference>
<evidence type="ECO:0000313" key="5">
    <source>
        <dbReference type="Proteomes" id="UP000295722"/>
    </source>
</evidence>
<evidence type="ECO:0000256" key="1">
    <source>
        <dbReference type="ARBA" id="ARBA00023125"/>
    </source>
</evidence>
<organism evidence="4 5">
    <name type="scientific">Paraburkholderia silviterrae</name>
    <dbReference type="NCBI Taxonomy" id="2528715"/>
    <lineage>
        <taxon>Bacteria</taxon>
        <taxon>Pseudomonadati</taxon>
        <taxon>Pseudomonadota</taxon>
        <taxon>Betaproteobacteria</taxon>
        <taxon>Burkholderiales</taxon>
        <taxon>Burkholderiaceae</taxon>
        <taxon>Paraburkholderia</taxon>
    </lineage>
</organism>
<dbReference type="InterPro" id="IPR011051">
    <property type="entry name" value="RmlC_Cupin_sf"/>
</dbReference>
<evidence type="ECO:0000259" key="3">
    <source>
        <dbReference type="PROSITE" id="PS50943"/>
    </source>
</evidence>
<evidence type="ECO:0000313" key="4">
    <source>
        <dbReference type="EMBL" id="TDG21527.1"/>
    </source>
</evidence>
<dbReference type="SUPFAM" id="SSF47413">
    <property type="entry name" value="lambda repressor-like DNA-binding domains"/>
    <property type="match status" value="1"/>
</dbReference>
<dbReference type="CDD" id="cd00093">
    <property type="entry name" value="HTH_XRE"/>
    <property type="match status" value="1"/>
</dbReference>
<evidence type="ECO:0000256" key="2">
    <source>
        <dbReference type="SAM" id="MobiDB-lite"/>
    </source>
</evidence>
<dbReference type="PANTHER" id="PTHR46797:SF1">
    <property type="entry name" value="METHYLPHOSPHONATE SYNTHASE"/>
    <property type="match status" value="1"/>
</dbReference>
<dbReference type="AlphaFoldDB" id="A0A4R5M777"/>
<comment type="caution">
    <text evidence="4">The sequence shown here is derived from an EMBL/GenBank/DDBJ whole genome shotgun (WGS) entry which is preliminary data.</text>
</comment>
<dbReference type="OrthoDB" id="73827at2"/>
<reference evidence="4 5" key="1">
    <citation type="submission" date="2019-03" db="EMBL/GenBank/DDBJ databases">
        <title>Paraburkholderia sp. 4M-K11, isolated from subtropical forest soil.</title>
        <authorList>
            <person name="Gao Z.-H."/>
            <person name="Qiu L.-H."/>
        </authorList>
    </citation>
    <scope>NUCLEOTIDE SEQUENCE [LARGE SCALE GENOMIC DNA]</scope>
    <source>
        <strain evidence="4 5">4M-K11</strain>
    </source>
</reference>
<sequence length="245" mass="25713">MASTGTGSRAGKRAASPDSSAEGSGAGTQANASASVKTRTRKSRAAAGPAAELPELSGRAAPAAPPRVGEQIQRLRSERKMTLDELSRAAGVSKSMLSEIERDKANPTIAVAWRLTNALGVKLDSLFVAPRAPDAITVAGPHDIPTLHGHEAGYQLRVWGPIELAGHFEWYELTLKPGGALVSAAHEPGTREHLTVLQGTIEVEAGDAHERLKTADTARYIGDQPHAIRNVGKGEARALLIVIHG</sequence>
<dbReference type="Gene3D" id="1.10.260.40">
    <property type="entry name" value="lambda repressor-like DNA-binding domains"/>
    <property type="match status" value="1"/>
</dbReference>
<dbReference type="Proteomes" id="UP000295722">
    <property type="component" value="Unassembled WGS sequence"/>
</dbReference>
<dbReference type="GO" id="GO:0005829">
    <property type="term" value="C:cytosol"/>
    <property type="evidence" value="ECO:0007669"/>
    <property type="project" value="TreeGrafter"/>
</dbReference>
<feature type="domain" description="HTH cro/C1-type" evidence="3">
    <location>
        <begin position="72"/>
        <end position="126"/>
    </location>
</feature>
<gene>
    <name evidence="4" type="ORF">EYW47_21925</name>
</gene>
<accession>A0A4R5M777</accession>
<dbReference type="GO" id="GO:0003677">
    <property type="term" value="F:DNA binding"/>
    <property type="evidence" value="ECO:0007669"/>
    <property type="project" value="UniProtKB-KW"/>
</dbReference>